<dbReference type="OrthoDB" id="25503at2759"/>
<evidence type="ECO:0000313" key="2">
    <source>
        <dbReference type="EMBL" id="GFZ09756.1"/>
    </source>
</evidence>
<dbReference type="SMART" id="SM00757">
    <property type="entry name" value="CRA"/>
    <property type="match status" value="1"/>
</dbReference>
<organism evidence="2 3">
    <name type="scientific">Actinidia rufa</name>
    <dbReference type="NCBI Taxonomy" id="165716"/>
    <lineage>
        <taxon>Eukaryota</taxon>
        <taxon>Viridiplantae</taxon>
        <taxon>Streptophyta</taxon>
        <taxon>Embryophyta</taxon>
        <taxon>Tracheophyta</taxon>
        <taxon>Spermatophyta</taxon>
        <taxon>Magnoliopsida</taxon>
        <taxon>eudicotyledons</taxon>
        <taxon>Gunneridae</taxon>
        <taxon>Pentapetalae</taxon>
        <taxon>asterids</taxon>
        <taxon>Ericales</taxon>
        <taxon>Actinidiaceae</taxon>
        <taxon>Actinidia</taxon>
    </lineage>
</organism>
<evidence type="ECO:0000259" key="1">
    <source>
        <dbReference type="SMART" id="SM00757"/>
    </source>
</evidence>
<dbReference type="InterPro" id="IPR013144">
    <property type="entry name" value="CRA_dom"/>
</dbReference>
<evidence type="ECO:0000313" key="3">
    <source>
        <dbReference type="Proteomes" id="UP000585474"/>
    </source>
</evidence>
<keyword evidence="3" id="KW-1185">Reference proteome</keyword>
<name>A0A7J0GG27_9ERIC</name>
<dbReference type="Proteomes" id="UP000585474">
    <property type="component" value="Unassembled WGS sequence"/>
</dbReference>
<accession>A0A7J0GG27</accession>
<comment type="caution">
    <text evidence="2">The sequence shown here is derived from an EMBL/GenBank/DDBJ whole genome shotgun (WGS) entry which is preliminary data.</text>
</comment>
<feature type="domain" description="CRA" evidence="1">
    <location>
        <begin position="108"/>
        <end position="205"/>
    </location>
</feature>
<reference evidence="2 3" key="1">
    <citation type="submission" date="2019-07" db="EMBL/GenBank/DDBJ databases">
        <title>De Novo Assembly of kiwifruit Actinidia rufa.</title>
        <authorList>
            <person name="Sugita-Konishi S."/>
            <person name="Sato K."/>
            <person name="Mori E."/>
            <person name="Abe Y."/>
            <person name="Kisaki G."/>
            <person name="Hamano K."/>
            <person name="Suezawa K."/>
            <person name="Otani M."/>
            <person name="Fukuda T."/>
            <person name="Manabe T."/>
            <person name="Gomi K."/>
            <person name="Tabuchi M."/>
            <person name="Akimitsu K."/>
            <person name="Kataoka I."/>
        </authorList>
    </citation>
    <scope>NUCLEOTIDE SEQUENCE [LARGE SCALE GENOMIC DNA]</scope>
    <source>
        <strain evidence="3">cv. Fuchu</strain>
    </source>
</reference>
<proteinExistence type="predicted"/>
<dbReference type="AlphaFoldDB" id="A0A7J0GG27"/>
<sequence length="207" mass="24130">MPLRDRIPELFAMATYQDVRGAQDWELKIFVEFFRLLQEVNPISQEVDQWRWKRQGNGSFTVSSFYHFLTVLGDPTFPWKEIWVSRVPSKWFMPGSIKELFACWNQAGMLEDAVAYGRAEFERFCVLEGYNNLVKDCAALLAYEQPQKSWVGYLLKESQGEIVADTVNAMILSTNPNVKDSQDCLHSYMERLQTTDHLLLGEKILEW</sequence>
<dbReference type="EMBL" id="BJWL01000021">
    <property type="protein sequence ID" value="GFZ09756.1"/>
    <property type="molecule type" value="Genomic_DNA"/>
</dbReference>
<gene>
    <name evidence="2" type="ORF">Acr_21g0003550</name>
</gene>
<protein>
    <recommendedName>
        <fullName evidence="1">CRA domain-containing protein</fullName>
    </recommendedName>
</protein>